<dbReference type="PANTHER" id="PTHR46011">
    <property type="entry name" value="NUCLEAR HORMONE RECEPTOR FAMILY MEMBER NHR-86-RELATED"/>
    <property type="match status" value="1"/>
</dbReference>
<protein>
    <submittedName>
        <fullName evidence="13">Uncharacterized protein</fullName>
    </submittedName>
</protein>
<gene>
    <name evidence="13" type="ORF">CRE_17311</name>
</gene>
<dbReference type="InterPro" id="IPR013088">
    <property type="entry name" value="Znf_NHR/GATA"/>
</dbReference>
<evidence type="ECO:0000259" key="12">
    <source>
        <dbReference type="PROSITE" id="PS51843"/>
    </source>
</evidence>
<name>E3MS25_CAERE</name>
<feature type="domain" description="Nuclear receptor" evidence="11">
    <location>
        <begin position="5"/>
        <end position="80"/>
    </location>
</feature>
<evidence type="ECO:0000256" key="10">
    <source>
        <dbReference type="ARBA" id="ARBA00023242"/>
    </source>
</evidence>
<keyword evidence="7" id="KW-0238">DNA-binding</keyword>
<dbReference type="Gene3D" id="3.30.50.10">
    <property type="entry name" value="Erythroid Transcription Factor GATA-1, subunit A"/>
    <property type="match status" value="1"/>
</dbReference>
<keyword evidence="8" id="KW-0804">Transcription</keyword>
<dbReference type="GO" id="GO:0006357">
    <property type="term" value="P:regulation of transcription by RNA polymerase II"/>
    <property type="evidence" value="ECO:0007669"/>
    <property type="project" value="TreeGrafter"/>
</dbReference>
<dbReference type="AlphaFoldDB" id="E3MS25"/>
<dbReference type="Proteomes" id="UP000008281">
    <property type="component" value="Unassembled WGS sequence"/>
</dbReference>
<comment type="subcellular location">
    <subcellularLocation>
        <location evidence="1">Nucleus</location>
    </subcellularLocation>
</comment>
<dbReference type="SMART" id="SM00430">
    <property type="entry name" value="HOLI"/>
    <property type="match status" value="1"/>
</dbReference>
<evidence type="ECO:0000256" key="6">
    <source>
        <dbReference type="ARBA" id="ARBA00023015"/>
    </source>
</evidence>
<evidence type="ECO:0000256" key="9">
    <source>
        <dbReference type="ARBA" id="ARBA00023170"/>
    </source>
</evidence>
<sequence length="365" mass="41971">MKKLQSKCAICLGVGDGFHFGAEACKACAAFFRRSISQKKTYACKEANSCDLVNNARYMCQSCRLFKCLEVGMNPMGVQAKLTSKNYSEPSQASLLTLSLPTSFNDSMPLLSKMRSNYQKLVDARIVIHREEGQKLFEKKVPRALSYMELIDQGIKDKRLTADWVTWCFEDFCNLAMDQKNALFRNFFTPYYILECVFSSHVNNRPGRVKYPSGDFIDINQLDLFYKNLDNEQPLDKQQIDDLFKPSFLLHQKALIHPMMAEQLDIYEFFALTTILLWDTGLVDISDESIRTGKRVKDQAMAELIFYMKDHKKIKEPGMRIASIVNFLPAVYKSARRIQDDVEVTVFNIYTATEEFCELISGNFC</sequence>
<proteinExistence type="inferred from homology"/>
<evidence type="ECO:0000256" key="8">
    <source>
        <dbReference type="ARBA" id="ARBA00023163"/>
    </source>
</evidence>
<dbReference type="Pfam" id="PF00104">
    <property type="entry name" value="Hormone_recep"/>
    <property type="match status" value="1"/>
</dbReference>
<dbReference type="Pfam" id="PF00105">
    <property type="entry name" value="zf-C4"/>
    <property type="match status" value="1"/>
</dbReference>
<comment type="similarity">
    <text evidence="2">Belongs to the nuclear hormone receptor family.</text>
</comment>
<dbReference type="OrthoDB" id="5799427at2759"/>
<dbReference type="GO" id="GO:0003700">
    <property type="term" value="F:DNA-binding transcription factor activity"/>
    <property type="evidence" value="ECO:0007669"/>
    <property type="project" value="InterPro"/>
</dbReference>
<evidence type="ECO:0000256" key="5">
    <source>
        <dbReference type="ARBA" id="ARBA00022833"/>
    </source>
</evidence>
<dbReference type="SMART" id="SM00399">
    <property type="entry name" value="ZnF_C4"/>
    <property type="match status" value="1"/>
</dbReference>
<accession>E3MS25</accession>
<dbReference type="SUPFAM" id="SSF57716">
    <property type="entry name" value="Glucocorticoid receptor-like (DNA-binding domain)"/>
    <property type="match status" value="1"/>
</dbReference>
<keyword evidence="4" id="KW-0863">Zinc-finger</keyword>
<evidence type="ECO:0000256" key="3">
    <source>
        <dbReference type="ARBA" id="ARBA00022723"/>
    </source>
</evidence>
<dbReference type="InParanoid" id="E3MS25"/>
<keyword evidence="10" id="KW-0539">Nucleus</keyword>
<dbReference type="SUPFAM" id="SSF48508">
    <property type="entry name" value="Nuclear receptor ligand-binding domain"/>
    <property type="match status" value="1"/>
</dbReference>
<evidence type="ECO:0000259" key="11">
    <source>
        <dbReference type="PROSITE" id="PS51030"/>
    </source>
</evidence>
<dbReference type="PRINTS" id="PR00047">
    <property type="entry name" value="STROIDFINGER"/>
</dbReference>
<keyword evidence="6" id="KW-0805">Transcription regulation</keyword>
<keyword evidence="14" id="KW-1185">Reference proteome</keyword>
<evidence type="ECO:0000256" key="1">
    <source>
        <dbReference type="ARBA" id="ARBA00004123"/>
    </source>
</evidence>
<dbReference type="GO" id="GO:0005634">
    <property type="term" value="C:nucleus"/>
    <property type="evidence" value="ECO:0007669"/>
    <property type="project" value="UniProtKB-SubCell"/>
</dbReference>
<dbReference type="PANTHER" id="PTHR46011:SF18">
    <property type="entry name" value="NR LBD DOMAIN-CONTAINING PROTEIN-RELATED"/>
    <property type="match status" value="1"/>
</dbReference>
<dbReference type="InterPro" id="IPR035500">
    <property type="entry name" value="NHR-like_dom_sf"/>
</dbReference>
<reference evidence="13" key="1">
    <citation type="submission" date="2007-07" db="EMBL/GenBank/DDBJ databases">
        <title>PCAP assembly of the Caenorhabditis remanei genome.</title>
        <authorList>
            <consortium name="The Caenorhabditis remanei Sequencing Consortium"/>
            <person name="Wilson R.K."/>
        </authorList>
    </citation>
    <scope>NUCLEOTIDE SEQUENCE [LARGE SCALE GENOMIC DNA]</scope>
    <source>
        <strain evidence="13">PB4641</strain>
    </source>
</reference>
<evidence type="ECO:0000313" key="13">
    <source>
        <dbReference type="EMBL" id="EFP08175.1"/>
    </source>
</evidence>
<dbReference type="PROSITE" id="PS51843">
    <property type="entry name" value="NR_LBD"/>
    <property type="match status" value="1"/>
</dbReference>
<organism evidence="14">
    <name type="scientific">Caenorhabditis remanei</name>
    <name type="common">Caenorhabditis vulgaris</name>
    <dbReference type="NCBI Taxonomy" id="31234"/>
    <lineage>
        <taxon>Eukaryota</taxon>
        <taxon>Metazoa</taxon>
        <taxon>Ecdysozoa</taxon>
        <taxon>Nematoda</taxon>
        <taxon>Chromadorea</taxon>
        <taxon>Rhabditida</taxon>
        <taxon>Rhabditina</taxon>
        <taxon>Rhabditomorpha</taxon>
        <taxon>Rhabditoidea</taxon>
        <taxon>Rhabditidae</taxon>
        <taxon>Peloderinae</taxon>
        <taxon>Caenorhabditis</taxon>
    </lineage>
</organism>
<dbReference type="STRING" id="31234.E3MS25"/>
<evidence type="ECO:0000256" key="4">
    <source>
        <dbReference type="ARBA" id="ARBA00022771"/>
    </source>
</evidence>
<dbReference type="EMBL" id="DS268471">
    <property type="protein sequence ID" value="EFP08175.1"/>
    <property type="molecule type" value="Genomic_DNA"/>
</dbReference>
<keyword evidence="9" id="KW-0675">Receptor</keyword>
<keyword evidence="3" id="KW-0479">Metal-binding</keyword>
<evidence type="ECO:0000313" key="14">
    <source>
        <dbReference type="Proteomes" id="UP000008281"/>
    </source>
</evidence>
<evidence type="ECO:0000256" key="7">
    <source>
        <dbReference type="ARBA" id="ARBA00023125"/>
    </source>
</evidence>
<dbReference type="HOGENOM" id="CLU_007368_1_1_1"/>
<dbReference type="Gene3D" id="1.10.565.10">
    <property type="entry name" value="Retinoid X Receptor"/>
    <property type="match status" value="1"/>
</dbReference>
<dbReference type="InterPro" id="IPR001628">
    <property type="entry name" value="Znf_hrmn_rcpt"/>
</dbReference>
<keyword evidence="5" id="KW-0862">Zinc</keyword>
<dbReference type="CDD" id="cd06960">
    <property type="entry name" value="NR_DBD_HNF4A"/>
    <property type="match status" value="1"/>
</dbReference>
<feature type="domain" description="NR LBD" evidence="12">
    <location>
        <begin position="117"/>
        <end position="364"/>
    </location>
</feature>
<dbReference type="PROSITE" id="PS51030">
    <property type="entry name" value="NUCLEAR_REC_DBD_2"/>
    <property type="match status" value="1"/>
</dbReference>
<dbReference type="GO" id="GO:0000978">
    <property type="term" value="F:RNA polymerase II cis-regulatory region sequence-specific DNA binding"/>
    <property type="evidence" value="ECO:0007669"/>
    <property type="project" value="InterPro"/>
</dbReference>
<dbReference type="InterPro" id="IPR049636">
    <property type="entry name" value="HNF4-like_DBD"/>
</dbReference>
<dbReference type="eggNOG" id="KOG3575">
    <property type="taxonomic scope" value="Eukaryota"/>
</dbReference>
<dbReference type="InterPro" id="IPR000536">
    <property type="entry name" value="Nucl_hrmn_rcpt_lig-bd"/>
</dbReference>
<evidence type="ECO:0000256" key="2">
    <source>
        <dbReference type="ARBA" id="ARBA00005993"/>
    </source>
</evidence>
<dbReference type="GO" id="GO:0008270">
    <property type="term" value="F:zinc ion binding"/>
    <property type="evidence" value="ECO:0007669"/>
    <property type="project" value="UniProtKB-KW"/>
</dbReference>